<dbReference type="InterPro" id="IPR001853">
    <property type="entry name" value="DSBA-like_thioredoxin_dom"/>
</dbReference>
<dbReference type="EMBL" id="CP101509">
    <property type="protein sequence ID" value="UTV29567.1"/>
    <property type="molecule type" value="Genomic_DNA"/>
</dbReference>
<evidence type="ECO:0000313" key="3">
    <source>
        <dbReference type="Proteomes" id="UP001057998"/>
    </source>
</evidence>
<keyword evidence="3" id="KW-1185">Reference proteome</keyword>
<sequence>MAEQLRLDIISDVVCPWCIIGFKRLEQAIAELGVADQVTLVWQPFQLNPDIPPEGENLREHLAKKYGTSVADSVHARDNLTQLGAELGFAFDYFDDMKTVNTRDAHILIDYAKAFDKQTELALRLFSAFFGERKDISDRTVLAKELAAVGLDPQPAMAQLDDKATIANIEATLHDWPRYGVTAVPTVVFNQSDALTGAQSVEMYKQLLQEFLSPSS</sequence>
<proteinExistence type="predicted"/>
<dbReference type="PANTHER" id="PTHR13887">
    <property type="entry name" value="GLUTATHIONE S-TRANSFERASE KAPPA"/>
    <property type="match status" value="1"/>
</dbReference>
<evidence type="ECO:0000259" key="1">
    <source>
        <dbReference type="Pfam" id="PF01323"/>
    </source>
</evidence>
<reference evidence="2" key="1">
    <citation type="submission" date="2022-07" db="EMBL/GenBank/DDBJ databases">
        <title>Genome sequencing of Photobacterium atrarenae GJH2-4.</title>
        <authorList>
            <person name="Park S.-J."/>
        </authorList>
    </citation>
    <scope>NUCLEOTIDE SEQUENCE</scope>
    <source>
        <strain evidence="2">GJH2-4</strain>
    </source>
</reference>
<dbReference type="Gene3D" id="3.40.30.10">
    <property type="entry name" value="Glutaredoxin"/>
    <property type="match status" value="1"/>
</dbReference>
<dbReference type="SUPFAM" id="SSF52833">
    <property type="entry name" value="Thioredoxin-like"/>
    <property type="match status" value="1"/>
</dbReference>
<dbReference type="RefSeq" id="WP_255390885.1">
    <property type="nucleotide sequence ID" value="NZ_CP101509.1"/>
</dbReference>
<evidence type="ECO:0000313" key="2">
    <source>
        <dbReference type="EMBL" id="UTV29567.1"/>
    </source>
</evidence>
<name>A0ABY5GK09_9GAMM</name>
<dbReference type="InterPro" id="IPR036249">
    <property type="entry name" value="Thioredoxin-like_sf"/>
</dbReference>
<organism evidence="2 3">
    <name type="scientific">Photobacterium atrarenae</name>
    <dbReference type="NCBI Taxonomy" id="865757"/>
    <lineage>
        <taxon>Bacteria</taxon>
        <taxon>Pseudomonadati</taxon>
        <taxon>Pseudomonadota</taxon>
        <taxon>Gammaproteobacteria</taxon>
        <taxon>Vibrionales</taxon>
        <taxon>Vibrionaceae</taxon>
        <taxon>Photobacterium</taxon>
    </lineage>
</organism>
<feature type="domain" description="DSBA-like thioredoxin" evidence="1">
    <location>
        <begin position="7"/>
        <end position="209"/>
    </location>
</feature>
<dbReference type="CDD" id="cd03024">
    <property type="entry name" value="DsbA_FrnE"/>
    <property type="match status" value="1"/>
</dbReference>
<dbReference type="Pfam" id="PF01323">
    <property type="entry name" value="DSBA"/>
    <property type="match status" value="1"/>
</dbReference>
<dbReference type="PANTHER" id="PTHR13887:SF41">
    <property type="entry name" value="THIOREDOXIN SUPERFAMILY PROTEIN"/>
    <property type="match status" value="1"/>
</dbReference>
<dbReference type="Proteomes" id="UP001057998">
    <property type="component" value="Chromosome 2"/>
</dbReference>
<accession>A0ABY5GK09</accession>
<protein>
    <submittedName>
        <fullName evidence="2">DsbA family oxidoreductase</fullName>
    </submittedName>
</protein>
<gene>
    <name evidence="2" type="ORF">NNL38_21360</name>
</gene>